<accession>A0A7R9EGI0</accession>
<dbReference type="Gene3D" id="3.40.50.2300">
    <property type="match status" value="1"/>
</dbReference>
<proteinExistence type="predicted"/>
<dbReference type="InterPro" id="IPR011500">
    <property type="entry name" value="GPCR_3_9-Cys_dom"/>
</dbReference>
<dbReference type="Gene3D" id="2.10.50.30">
    <property type="entry name" value="GPCR, family 3, nine cysteines domain"/>
    <property type="match status" value="1"/>
</dbReference>
<dbReference type="AlphaFoldDB" id="A0A7R9EGI0"/>
<dbReference type="SUPFAM" id="SSF53822">
    <property type="entry name" value="Periplasmic binding protein-like I"/>
    <property type="match status" value="1"/>
</dbReference>
<feature type="domain" description="GPCR family 3 nine cysteines" evidence="7">
    <location>
        <begin position="239"/>
        <end position="274"/>
    </location>
</feature>
<gene>
    <name evidence="8" type="ORF">TMSB3V08_LOCUS9822</name>
</gene>
<evidence type="ECO:0000259" key="7">
    <source>
        <dbReference type="Pfam" id="PF07562"/>
    </source>
</evidence>
<dbReference type="EMBL" id="OB796170">
    <property type="protein sequence ID" value="CAD7433135.1"/>
    <property type="molecule type" value="Genomic_DNA"/>
</dbReference>
<name>A0A7R9EGI0_9NEOP</name>
<keyword evidence="5" id="KW-0325">Glycoprotein</keyword>
<dbReference type="GO" id="GO:0016020">
    <property type="term" value="C:membrane"/>
    <property type="evidence" value="ECO:0007669"/>
    <property type="project" value="UniProtKB-SubCell"/>
</dbReference>
<dbReference type="InterPro" id="IPR050726">
    <property type="entry name" value="mGluR"/>
</dbReference>
<dbReference type="InterPro" id="IPR028082">
    <property type="entry name" value="Peripla_BP_I"/>
</dbReference>
<feature type="domain" description="Receptor ligand binding region" evidence="6">
    <location>
        <begin position="1"/>
        <end position="202"/>
    </location>
</feature>
<reference evidence="8" key="1">
    <citation type="submission" date="2020-11" db="EMBL/GenBank/DDBJ databases">
        <authorList>
            <person name="Tran Van P."/>
        </authorList>
    </citation>
    <scope>NUCLEOTIDE SEQUENCE</scope>
</reference>
<dbReference type="InterPro" id="IPR001828">
    <property type="entry name" value="ANF_lig-bd_rcpt"/>
</dbReference>
<dbReference type="PANTHER" id="PTHR24060">
    <property type="entry name" value="METABOTROPIC GLUTAMATE RECEPTOR"/>
    <property type="match status" value="1"/>
</dbReference>
<keyword evidence="4" id="KW-0472">Membrane</keyword>
<protein>
    <submittedName>
        <fullName evidence="8">Uncharacterized protein</fullName>
    </submittedName>
</protein>
<evidence type="ECO:0000256" key="3">
    <source>
        <dbReference type="ARBA" id="ARBA00022989"/>
    </source>
</evidence>
<evidence type="ECO:0000256" key="2">
    <source>
        <dbReference type="ARBA" id="ARBA00022692"/>
    </source>
</evidence>
<evidence type="ECO:0000256" key="4">
    <source>
        <dbReference type="ARBA" id="ARBA00023136"/>
    </source>
</evidence>
<evidence type="ECO:0000259" key="6">
    <source>
        <dbReference type="Pfam" id="PF01094"/>
    </source>
</evidence>
<evidence type="ECO:0000313" key="8">
    <source>
        <dbReference type="EMBL" id="CAD7433135.1"/>
    </source>
</evidence>
<dbReference type="GO" id="GO:0004930">
    <property type="term" value="F:G protein-coupled receptor activity"/>
    <property type="evidence" value="ECO:0007669"/>
    <property type="project" value="InterPro"/>
</dbReference>
<organism evidence="8">
    <name type="scientific">Timema monikensis</name>
    <dbReference type="NCBI Taxonomy" id="170555"/>
    <lineage>
        <taxon>Eukaryota</taxon>
        <taxon>Metazoa</taxon>
        <taxon>Ecdysozoa</taxon>
        <taxon>Arthropoda</taxon>
        <taxon>Hexapoda</taxon>
        <taxon>Insecta</taxon>
        <taxon>Pterygota</taxon>
        <taxon>Neoptera</taxon>
        <taxon>Polyneoptera</taxon>
        <taxon>Phasmatodea</taxon>
        <taxon>Timematodea</taxon>
        <taxon>Timematoidea</taxon>
        <taxon>Timematidae</taxon>
        <taxon>Timema</taxon>
    </lineage>
</organism>
<keyword evidence="3" id="KW-1133">Transmembrane helix</keyword>
<dbReference type="Pfam" id="PF01094">
    <property type="entry name" value="ANF_receptor"/>
    <property type="match status" value="1"/>
</dbReference>
<keyword evidence="2" id="KW-0812">Transmembrane</keyword>
<comment type="subcellular location">
    <subcellularLocation>
        <location evidence="1">Membrane</location>
    </subcellularLocation>
</comment>
<dbReference type="Pfam" id="PF07562">
    <property type="entry name" value="NCD3G"/>
    <property type="match status" value="1"/>
</dbReference>
<sequence length="318" mass="36650">MKAVRRSNATGSFSWIGSDGWSARSLVSNGNEPEVEGTLSVQPQANPVRGFEEYFLNLTVENNRRNPWFVGEYFLNLTVETTLEFWEDHFHCRYPNSSRTPYNQKYVRLCTTKERLSRSEMAFEGQLQFVSDAVLAFAHAFRNMHQDLCHGRPGLCDVMKPIKGTELLKYLRKVDFAGLSGDKFRFDLNGDGPARYNIIHFKQNTPGKYEWVRVGEYMEGELRLNMSEIQFKLGHRQLPESVCSLPCDQGQAKKYVEGESCCWHCFNCTQYQLFLPDSPEADVTARRKEWENMRTVSPYFLTPAPVTPTSPSNTHRPQ</sequence>
<dbReference type="InterPro" id="IPR038550">
    <property type="entry name" value="GPCR_3_9-Cys_sf"/>
</dbReference>
<evidence type="ECO:0000256" key="1">
    <source>
        <dbReference type="ARBA" id="ARBA00004370"/>
    </source>
</evidence>
<evidence type="ECO:0000256" key="5">
    <source>
        <dbReference type="ARBA" id="ARBA00023180"/>
    </source>
</evidence>